<dbReference type="GO" id="GO:0030117">
    <property type="term" value="C:membrane coat"/>
    <property type="evidence" value="ECO:0007669"/>
    <property type="project" value="InterPro"/>
</dbReference>
<dbReference type="GO" id="GO:0006886">
    <property type="term" value="P:intracellular protein transport"/>
    <property type="evidence" value="ECO:0007669"/>
    <property type="project" value="InterPro"/>
</dbReference>
<comment type="similarity">
    <text evidence="2">Belongs to the adaptor complexes large subunit family.</text>
</comment>
<keyword evidence="5" id="KW-0472">Membrane</keyword>
<evidence type="ECO:0000313" key="9">
    <source>
        <dbReference type="Proteomes" id="UP000574390"/>
    </source>
</evidence>
<dbReference type="Proteomes" id="UP000574390">
    <property type="component" value="Unassembled WGS sequence"/>
</dbReference>
<dbReference type="GO" id="GO:0016192">
    <property type="term" value="P:vesicle-mediated transport"/>
    <property type="evidence" value="ECO:0007669"/>
    <property type="project" value="InterPro"/>
</dbReference>
<comment type="subcellular location">
    <subcellularLocation>
        <location evidence="1">Endomembrane system</location>
    </subcellularLocation>
</comment>
<dbReference type="GO" id="GO:0012505">
    <property type="term" value="C:endomembrane system"/>
    <property type="evidence" value="ECO:0007669"/>
    <property type="project" value="UniProtKB-SubCell"/>
</dbReference>
<comment type="caution">
    <text evidence="8">The sequence shown here is derived from an EMBL/GenBank/DDBJ whole genome shotgun (WGS) entry which is preliminary data.</text>
</comment>
<keyword evidence="6" id="KW-0732">Signal</keyword>
<dbReference type="InterPro" id="IPR002553">
    <property type="entry name" value="Clathrin/coatomer_adapt-like_N"/>
</dbReference>
<protein>
    <submittedName>
        <fullName evidence="8">AP-3 complex subunit beta</fullName>
    </submittedName>
</protein>
<dbReference type="Gene3D" id="1.25.10.10">
    <property type="entry name" value="Leucine-rich Repeat Variant"/>
    <property type="match status" value="1"/>
</dbReference>
<name>A0A7J6SNQ0_PEROL</name>
<evidence type="ECO:0000256" key="6">
    <source>
        <dbReference type="SAM" id="SignalP"/>
    </source>
</evidence>
<dbReference type="InterPro" id="IPR016024">
    <property type="entry name" value="ARM-type_fold"/>
</dbReference>
<feature type="chain" id="PRO_5029725729" evidence="6">
    <location>
        <begin position="27"/>
        <end position="694"/>
    </location>
</feature>
<dbReference type="AlphaFoldDB" id="A0A7J6SNQ0"/>
<sequence>MATSIMHVLCMAIGLLGWATTGATSAGDPSLVEDQRINAPPVVETQFNVTVLSILTASDGVMASVSHLFADNGTLSLCAAKAISVISSASAKVKATAIVVGEAMSGAGERIRPVMAEASSRAGELWTKAGPMVQYAMAAVEMGCEVMVKQAYPVGRDMAVGLGSWVAQGVQDVAEPARQVVWTGMTEVGRALVRAASAIAFSGQYWWYSAILPSVLNARSLTDDLVLTVTTLFETFSPPVMEGMAEVSGRAGDAASRVLLAAAPCVLDTITFLGAAVMDMYTTMPSASSGLDLLVQKVVEAGQWVQSQLPLACSARTLNSLMTSPLDPQWARVLASSSNCTKAGTAIRQWRAAWHPDARLNGRGNNDSRLANCTVAEIEAGFQSASSTADDIKAVACGEARTEASGIGGIETKAVLRQIAVAVGAPLLQHVSSGASFSESKYFNGSIKLNQGEIRRGLNSPAVEAKLDAMRRLLAAEASSDDPNVCVDLFSEVVKIMSTTNLELKRLVYIWIVSHAEARRELALLSVNSFQKDSVDSRSALVRAASLRSMAAIRVLEMIQVVMAAVNQAAVDSSAYVRKSVAAVCLPQGAPSGLMPQVFVTDIDQFALVRNLLVKMMATDGSELVVGAAAMSYFVVCIQLYGLVQDDEEHEKGSSAATSKQEIIQDSLGMLHGAYPRLIKLLPLMDPFGQYYTI</sequence>
<feature type="non-terminal residue" evidence="8">
    <location>
        <position position="1"/>
    </location>
</feature>
<dbReference type="InterPro" id="IPR026739">
    <property type="entry name" value="AP_beta"/>
</dbReference>
<accession>A0A7J6SNQ0</accession>
<keyword evidence="3" id="KW-0813">Transport</keyword>
<keyword evidence="4" id="KW-0653">Protein transport</keyword>
<feature type="signal peptide" evidence="6">
    <location>
        <begin position="1"/>
        <end position="26"/>
    </location>
</feature>
<evidence type="ECO:0000256" key="2">
    <source>
        <dbReference type="ARBA" id="ARBA00006613"/>
    </source>
</evidence>
<feature type="domain" description="Clathrin/coatomer adaptor adaptin-like N-terminal" evidence="7">
    <location>
        <begin position="448"/>
        <end position="586"/>
    </location>
</feature>
<evidence type="ECO:0000256" key="4">
    <source>
        <dbReference type="ARBA" id="ARBA00022927"/>
    </source>
</evidence>
<dbReference type="EMBL" id="JABANM010013373">
    <property type="protein sequence ID" value="KAF4734433.1"/>
    <property type="molecule type" value="Genomic_DNA"/>
</dbReference>
<gene>
    <name evidence="8" type="primary">APL6_1</name>
    <name evidence="8" type="ORF">FOZ62_000057</name>
</gene>
<evidence type="ECO:0000256" key="5">
    <source>
        <dbReference type="ARBA" id="ARBA00023136"/>
    </source>
</evidence>
<dbReference type="PANTHER" id="PTHR11134">
    <property type="entry name" value="ADAPTOR COMPLEX SUBUNIT BETA FAMILY MEMBER"/>
    <property type="match status" value="1"/>
</dbReference>
<dbReference type="Pfam" id="PF01602">
    <property type="entry name" value="Adaptin_N"/>
    <property type="match status" value="1"/>
</dbReference>
<dbReference type="InterPro" id="IPR011989">
    <property type="entry name" value="ARM-like"/>
</dbReference>
<dbReference type="SUPFAM" id="SSF48371">
    <property type="entry name" value="ARM repeat"/>
    <property type="match status" value="1"/>
</dbReference>
<organism evidence="8 9">
    <name type="scientific">Perkinsus olseni</name>
    <name type="common">Perkinsus atlanticus</name>
    <dbReference type="NCBI Taxonomy" id="32597"/>
    <lineage>
        <taxon>Eukaryota</taxon>
        <taxon>Sar</taxon>
        <taxon>Alveolata</taxon>
        <taxon>Perkinsozoa</taxon>
        <taxon>Perkinsea</taxon>
        <taxon>Perkinsida</taxon>
        <taxon>Perkinsidae</taxon>
        <taxon>Perkinsus</taxon>
    </lineage>
</organism>
<evidence type="ECO:0000256" key="3">
    <source>
        <dbReference type="ARBA" id="ARBA00022448"/>
    </source>
</evidence>
<evidence type="ECO:0000259" key="7">
    <source>
        <dbReference type="Pfam" id="PF01602"/>
    </source>
</evidence>
<proteinExistence type="inferred from homology"/>
<evidence type="ECO:0000313" key="8">
    <source>
        <dbReference type="EMBL" id="KAF4734433.1"/>
    </source>
</evidence>
<reference evidence="8 9" key="1">
    <citation type="submission" date="2020-04" db="EMBL/GenBank/DDBJ databases">
        <title>Perkinsus olseni comparative genomics.</title>
        <authorList>
            <person name="Bogema D.R."/>
        </authorList>
    </citation>
    <scope>NUCLEOTIDE SEQUENCE [LARGE SCALE GENOMIC DNA]</scope>
    <source>
        <strain evidence="8">ATCC PRA-205</strain>
    </source>
</reference>
<evidence type="ECO:0000256" key="1">
    <source>
        <dbReference type="ARBA" id="ARBA00004308"/>
    </source>
</evidence>